<dbReference type="PANTHER" id="PTHR43280:SF32">
    <property type="entry name" value="TRANSCRIPTIONAL REGULATORY PROTEIN"/>
    <property type="match status" value="1"/>
</dbReference>
<feature type="domain" description="HTH araC/xylS-type" evidence="4">
    <location>
        <begin position="198"/>
        <end position="299"/>
    </location>
</feature>
<dbReference type="PANTHER" id="PTHR43280">
    <property type="entry name" value="ARAC-FAMILY TRANSCRIPTIONAL REGULATOR"/>
    <property type="match status" value="1"/>
</dbReference>
<proteinExistence type="predicted"/>
<dbReference type="InterPro" id="IPR009057">
    <property type="entry name" value="Homeodomain-like_sf"/>
</dbReference>
<dbReference type="GO" id="GO:0003700">
    <property type="term" value="F:DNA-binding transcription factor activity"/>
    <property type="evidence" value="ECO:0007669"/>
    <property type="project" value="InterPro"/>
</dbReference>
<dbReference type="Proteomes" id="UP000824028">
    <property type="component" value="Unassembled WGS sequence"/>
</dbReference>
<dbReference type="SUPFAM" id="SSF46689">
    <property type="entry name" value="Homeodomain-like"/>
    <property type="match status" value="1"/>
</dbReference>
<dbReference type="Pfam" id="PF12833">
    <property type="entry name" value="HTH_18"/>
    <property type="match status" value="1"/>
</dbReference>
<reference evidence="5" key="1">
    <citation type="journal article" date="2021" name="PeerJ">
        <title>Extensive microbial diversity within the chicken gut microbiome revealed by metagenomics and culture.</title>
        <authorList>
            <person name="Gilroy R."/>
            <person name="Ravi A."/>
            <person name="Getino M."/>
            <person name="Pursley I."/>
            <person name="Horton D.L."/>
            <person name="Alikhan N.F."/>
            <person name="Baker D."/>
            <person name="Gharbi K."/>
            <person name="Hall N."/>
            <person name="Watson M."/>
            <person name="Adriaenssens E.M."/>
            <person name="Foster-Nyarko E."/>
            <person name="Jarju S."/>
            <person name="Secka A."/>
            <person name="Antonio M."/>
            <person name="Oren A."/>
            <person name="Chaudhuri R.R."/>
            <person name="La Ragione R."/>
            <person name="Hildebrand F."/>
            <person name="Pallen M.J."/>
        </authorList>
    </citation>
    <scope>NUCLEOTIDE SEQUENCE</scope>
    <source>
        <strain evidence="5">ChiHjej9B8-1298</strain>
    </source>
</reference>
<dbReference type="InterPro" id="IPR018060">
    <property type="entry name" value="HTH_AraC"/>
</dbReference>
<dbReference type="SMART" id="SM00342">
    <property type="entry name" value="HTH_ARAC"/>
    <property type="match status" value="1"/>
</dbReference>
<evidence type="ECO:0000256" key="1">
    <source>
        <dbReference type="ARBA" id="ARBA00023015"/>
    </source>
</evidence>
<protein>
    <submittedName>
        <fullName evidence="5">Helix-turn-helix transcriptional regulator</fullName>
    </submittedName>
</protein>
<comment type="caution">
    <text evidence="5">The sequence shown here is derived from an EMBL/GenBank/DDBJ whole genome shotgun (WGS) entry which is preliminary data.</text>
</comment>
<accession>A0A9D2E779</accession>
<reference evidence="5" key="2">
    <citation type="submission" date="2021-04" db="EMBL/GenBank/DDBJ databases">
        <authorList>
            <person name="Gilroy R."/>
        </authorList>
    </citation>
    <scope>NUCLEOTIDE SEQUENCE</scope>
    <source>
        <strain evidence="5">ChiHjej9B8-1298</strain>
    </source>
</reference>
<evidence type="ECO:0000313" key="5">
    <source>
        <dbReference type="EMBL" id="HIZ32085.1"/>
    </source>
</evidence>
<dbReference type="GO" id="GO:0043565">
    <property type="term" value="F:sequence-specific DNA binding"/>
    <property type="evidence" value="ECO:0007669"/>
    <property type="project" value="InterPro"/>
</dbReference>
<keyword evidence="2" id="KW-0238">DNA-binding</keyword>
<keyword evidence="3" id="KW-0804">Transcription</keyword>
<dbReference type="EMBL" id="DXBX01000006">
    <property type="protein sequence ID" value="HIZ32085.1"/>
    <property type="molecule type" value="Genomic_DNA"/>
</dbReference>
<evidence type="ECO:0000259" key="4">
    <source>
        <dbReference type="PROSITE" id="PS01124"/>
    </source>
</evidence>
<name>A0A9D2E779_9BACE</name>
<evidence type="ECO:0000256" key="3">
    <source>
        <dbReference type="ARBA" id="ARBA00023163"/>
    </source>
</evidence>
<dbReference type="AlphaFoldDB" id="A0A9D2E779"/>
<dbReference type="Gene3D" id="1.10.10.60">
    <property type="entry name" value="Homeodomain-like"/>
    <property type="match status" value="2"/>
</dbReference>
<keyword evidence="1" id="KW-0805">Transcription regulation</keyword>
<gene>
    <name evidence="5" type="ORF">H9814_00850</name>
</gene>
<evidence type="ECO:0000313" key="6">
    <source>
        <dbReference type="Proteomes" id="UP000824028"/>
    </source>
</evidence>
<dbReference type="PROSITE" id="PS01124">
    <property type="entry name" value="HTH_ARAC_FAMILY_2"/>
    <property type="match status" value="1"/>
</dbReference>
<organism evidence="5 6">
    <name type="scientific">Candidatus Bacteroides merdigallinarum</name>
    <dbReference type="NCBI Taxonomy" id="2838473"/>
    <lineage>
        <taxon>Bacteria</taxon>
        <taxon>Pseudomonadati</taxon>
        <taxon>Bacteroidota</taxon>
        <taxon>Bacteroidia</taxon>
        <taxon>Bacteroidales</taxon>
        <taxon>Bacteroidaceae</taxon>
        <taxon>Bacteroides</taxon>
    </lineage>
</organism>
<sequence>MKQNDVLDIKTVCECNRCLGCETLHPQAALIDLSGKETWVEESVKFEFYAILLIESCADNCRCCGRRYYDFAHATMVFLTPGEVFRMNRDNTLPDCGLLLAFHPDLLLRTTLNRHINDYTFFHYRKEEALHLSKRETERVMRYFDDIGEELRHPIDTHSSTLLSRLIELLLDYCTRFYERQFITRENKNKDLLARLERKVDDYITSGQLESGQFPTAAECARELNLSEAYFCDLLRFETGQSLTEYLHIKRMKAAKQMLLVPGTTPTQVARTLGFANVMQFSFIFKKLTGVAPGEYRFTQN</sequence>
<evidence type="ECO:0000256" key="2">
    <source>
        <dbReference type="ARBA" id="ARBA00023125"/>
    </source>
</evidence>